<evidence type="ECO:0000313" key="3">
    <source>
        <dbReference type="EnsemblPlants" id="KQJ91521"/>
    </source>
</evidence>
<evidence type="ECO:0000313" key="4">
    <source>
        <dbReference type="Proteomes" id="UP000008810"/>
    </source>
</evidence>
<dbReference type="GO" id="GO:0005524">
    <property type="term" value="F:ATP binding"/>
    <property type="evidence" value="ECO:0007669"/>
    <property type="project" value="InterPro"/>
</dbReference>
<dbReference type="Proteomes" id="UP000008810">
    <property type="component" value="Chromosome 4"/>
</dbReference>
<dbReference type="AlphaFoldDB" id="A0A0Q3PPX2"/>
<name>A0A0Q3PPX2_BRADI</name>
<dbReference type="InterPro" id="IPR003959">
    <property type="entry name" value="ATPase_AAA_core"/>
</dbReference>
<dbReference type="GO" id="GO:0042254">
    <property type="term" value="P:ribosome biogenesis"/>
    <property type="evidence" value="ECO:0000318"/>
    <property type="project" value="GO_Central"/>
</dbReference>
<protein>
    <recommendedName>
        <fullName evidence="1">ATPase AAA-type core domain-containing protein</fullName>
    </recommendedName>
</protein>
<dbReference type="Gramene" id="KQJ91521">
    <property type="protein sequence ID" value="KQJ91521"/>
    <property type="gene ID" value="BRADI_4g38180v3"/>
</dbReference>
<proteinExistence type="predicted"/>
<dbReference type="GO" id="GO:1990275">
    <property type="term" value="F:preribosome binding"/>
    <property type="evidence" value="ECO:0000318"/>
    <property type="project" value="GO_Central"/>
</dbReference>
<dbReference type="GO" id="GO:0005634">
    <property type="term" value="C:nucleus"/>
    <property type="evidence" value="ECO:0000318"/>
    <property type="project" value="GO_Central"/>
</dbReference>
<dbReference type="Gene3D" id="3.40.50.300">
    <property type="entry name" value="P-loop containing nucleotide triphosphate hydrolases"/>
    <property type="match status" value="1"/>
</dbReference>
<dbReference type="InterPro" id="IPR027417">
    <property type="entry name" value="P-loop_NTPase"/>
</dbReference>
<dbReference type="Pfam" id="PF00004">
    <property type="entry name" value="AAA"/>
    <property type="match status" value="1"/>
</dbReference>
<reference evidence="2" key="2">
    <citation type="submission" date="2017-06" db="EMBL/GenBank/DDBJ databases">
        <title>WGS assembly of Brachypodium distachyon.</title>
        <authorList>
            <consortium name="The International Brachypodium Initiative"/>
            <person name="Lucas S."/>
            <person name="Harmon-Smith M."/>
            <person name="Lail K."/>
            <person name="Tice H."/>
            <person name="Grimwood J."/>
            <person name="Bruce D."/>
            <person name="Barry K."/>
            <person name="Shu S."/>
            <person name="Lindquist E."/>
            <person name="Wang M."/>
            <person name="Pitluck S."/>
            <person name="Vogel J.P."/>
            <person name="Garvin D.F."/>
            <person name="Mockler T.C."/>
            <person name="Schmutz J."/>
            <person name="Rokhsar D."/>
            <person name="Bevan M.W."/>
        </authorList>
    </citation>
    <scope>NUCLEOTIDE SEQUENCE</scope>
    <source>
        <strain evidence="2">Bd21</strain>
    </source>
</reference>
<gene>
    <name evidence="2" type="ORF">BRADI_4g38180v3</name>
</gene>
<dbReference type="EMBL" id="CM000883">
    <property type="protein sequence ID" value="KQJ91521.1"/>
    <property type="molecule type" value="Genomic_DNA"/>
</dbReference>
<dbReference type="FunCoup" id="A0A0Q3PPX2">
    <property type="interactions" value="247"/>
</dbReference>
<evidence type="ECO:0000259" key="1">
    <source>
        <dbReference type="Pfam" id="PF00004"/>
    </source>
</evidence>
<organism evidence="2">
    <name type="scientific">Brachypodium distachyon</name>
    <name type="common">Purple false brome</name>
    <name type="synonym">Trachynia distachya</name>
    <dbReference type="NCBI Taxonomy" id="15368"/>
    <lineage>
        <taxon>Eukaryota</taxon>
        <taxon>Viridiplantae</taxon>
        <taxon>Streptophyta</taxon>
        <taxon>Embryophyta</taxon>
        <taxon>Tracheophyta</taxon>
        <taxon>Spermatophyta</taxon>
        <taxon>Magnoliopsida</taxon>
        <taxon>Liliopsida</taxon>
        <taxon>Poales</taxon>
        <taxon>Poaceae</taxon>
        <taxon>BOP clade</taxon>
        <taxon>Pooideae</taxon>
        <taxon>Stipodae</taxon>
        <taxon>Brachypodieae</taxon>
        <taxon>Brachypodium</taxon>
    </lineage>
</organism>
<dbReference type="SUPFAM" id="SSF52540">
    <property type="entry name" value="P-loop containing nucleoside triphosphate hydrolases"/>
    <property type="match status" value="1"/>
</dbReference>
<sequence>MHMHDNSPGYTQKVSNDLANCVGLRENTVVGIHIRDNLPTSEIVVLKLVMEAEEILKFCTSDHLAHQIGIVHLSMRFPVSRNQNKVGELKVVGALPMATGMFSARTRTYVKQGNKEIQIGVALHRPIFHPVLQHQPKTTLLGFASVSHIVDAIVQKFAVYKSYPPSNYGKCTVVLYGPYNKEAVAREVACCLRMRFESTSAIQFIKDYPDDSVSAVDKFFRSEAVRGPCVLLIDRFDEVAPEAGKGYTYISIVITAKLKYTLEESMNCPNFIIAGARWRCLVEPGIHSRVRDVLFCGPEEEREEWDDVGTCLRHVMTSPHSGGHKRWSTPNIVLYGPVDMSNNICSSFAACRSLKIVRIEAADLLMQYNRVGVVALCFQLDNLDSQVHAFVAVRWWQLIDSQLLQAGRLDKRVFCGSCGMKMPWDFVGDRLLQLQQSSRG</sequence>
<feature type="domain" description="ATPase AAA-type core" evidence="1">
    <location>
        <begin position="181"/>
        <end position="269"/>
    </location>
</feature>
<dbReference type="STRING" id="15368.A0A0Q3PPX2"/>
<accession>A0A0Q3PPX2</accession>
<reference evidence="3" key="3">
    <citation type="submission" date="2018-08" db="UniProtKB">
        <authorList>
            <consortium name="EnsemblPlants"/>
        </authorList>
    </citation>
    <scope>IDENTIFICATION</scope>
    <source>
        <strain evidence="3">cv. Bd21</strain>
    </source>
</reference>
<dbReference type="GO" id="GO:0016887">
    <property type="term" value="F:ATP hydrolysis activity"/>
    <property type="evidence" value="ECO:0000318"/>
    <property type="project" value="GO_Central"/>
</dbReference>
<dbReference type="OrthoDB" id="10399207at2759"/>
<dbReference type="ExpressionAtlas" id="A0A0Q3PPX2">
    <property type="expression patterns" value="baseline"/>
</dbReference>
<dbReference type="InParanoid" id="A0A0Q3PPX2"/>
<reference evidence="2 3" key="1">
    <citation type="journal article" date="2010" name="Nature">
        <title>Genome sequencing and analysis of the model grass Brachypodium distachyon.</title>
        <authorList>
            <consortium name="International Brachypodium Initiative"/>
        </authorList>
    </citation>
    <scope>NUCLEOTIDE SEQUENCE [LARGE SCALE GENOMIC DNA]</scope>
    <source>
        <strain evidence="2 3">Bd21</strain>
    </source>
</reference>
<keyword evidence="4" id="KW-1185">Reference proteome</keyword>
<evidence type="ECO:0000313" key="2">
    <source>
        <dbReference type="EMBL" id="KQJ91521.1"/>
    </source>
</evidence>
<dbReference type="EnsemblPlants" id="KQJ91521">
    <property type="protein sequence ID" value="KQJ91521"/>
    <property type="gene ID" value="BRADI_4g38180v3"/>
</dbReference>